<organism evidence="13 14">
    <name type="scientific">Oikopleura dioica</name>
    <name type="common">Tunicate</name>
    <dbReference type="NCBI Taxonomy" id="34765"/>
    <lineage>
        <taxon>Eukaryota</taxon>
        <taxon>Metazoa</taxon>
        <taxon>Chordata</taxon>
        <taxon>Tunicata</taxon>
        <taxon>Appendicularia</taxon>
        <taxon>Copelata</taxon>
        <taxon>Oikopleuridae</taxon>
        <taxon>Oikopleura</taxon>
    </lineage>
</organism>
<dbReference type="Proteomes" id="UP001158576">
    <property type="component" value="Chromosome PAR"/>
</dbReference>
<dbReference type="PANTHER" id="PTHR23289">
    <property type="entry name" value="CYTOCHROME C OXIDASE ASSEMBLY PROTEIN COX15"/>
    <property type="match status" value="1"/>
</dbReference>
<evidence type="ECO:0000256" key="4">
    <source>
        <dbReference type="ARBA" id="ARBA00022723"/>
    </source>
</evidence>
<dbReference type="InterPro" id="IPR003780">
    <property type="entry name" value="COX15/CtaA_fam"/>
</dbReference>
<feature type="transmembrane region" description="Helical" evidence="12">
    <location>
        <begin position="34"/>
        <end position="54"/>
    </location>
</feature>
<comment type="subcellular location">
    <subcellularLocation>
        <location evidence="2">Membrane</location>
        <topology evidence="2">Multi-pass membrane protein</topology>
    </subcellularLocation>
</comment>
<dbReference type="EMBL" id="OU015568">
    <property type="protein sequence ID" value="CAG5089441.1"/>
    <property type="molecule type" value="Genomic_DNA"/>
</dbReference>
<comment type="pathway">
    <text evidence="10">Porphyrin-containing compound metabolism; heme A biosynthesis; heme A from heme O: step 1/1.</text>
</comment>
<protein>
    <submittedName>
        <fullName evidence="13">Oidioi.mRNA.OKI2018_I69.PAR.g12218.t1.cds</fullName>
    </submittedName>
</protein>
<feature type="transmembrane region" description="Helical" evidence="12">
    <location>
        <begin position="120"/>
        <end position="137"/>
    </location>
</feature>
<keyword evidence="8" id="KW-0350">Heme biosynthesis</keyword>
<evidence type="ECO:0000256" key="11">
    <source>
        <dbReference type="ARBA" id="ARBA00048044"/>
    </source>
</evidence>
<comment type="cofactor">
    <cofactor evidence="1">
        <name>heme b</name>
        <dbReference type="ChEBI" id="CHEBI:60344"/>
    </cofactor>
</comment>
<gene>
    <name evidence="13" type="ORF">OKIOD_LOCUS3776</name>
</gene>
<evidence type="ECO:0000256" key="3">
    <source>
        <dbReference type="ARBA" id="ARBA00022692"/>
    </source>
</evidence>
<name>A0ABN7S5Y8_OIKDI</name>
<evidence type="ECO:0000256" key="12">
    <source>
        <dbReference type="SAM" id="Phobius"/>
    </source>
</evidence>
<keyword evidence="7" id="KW-0408">Iron</keyword>
<evidence type="ECO:0000256" key="2">
    <source>
        <dbReference type="ARBA" id="ARBA00004141"/>
    </source>
</evidence>
<keyword evidence="6" id="KW-0560">Oxidoreductase</keyword>
<sequence length="456" mass="50964">MRVEFKLMMRKPYCFITHNETSQSAAVRETPKSVAYWLYGIAGATIVAVSLGGITRLTESGLSMTSWHLIKDITCPTSEEEWQQEFERYKTFPEYEAVHSDLTLDGFKFIYYMEWGHRNWGRSIGVMFLLPFLGFAASKKLSPQVFKRTLGLGCLLGFQGGLGWYMVKSGLETPQDPNGPVRVSPYRLCAHLGTAFTFFVGSLWTALDISFHNRGQPTALPDHRLTNVLKKKSIALAAFTFFVAMSGAFVAGNDAGMVYGTYPKMGNDWIPSDYWDKQLSKVRNMFENSTAVQFNHRTFAHLLILGVTSCWFMGRKAGLIGRPMMFLNAAMALVYLQACMGIGCLLYEVPVPLGAAHQLGSVFLLDRVLGSRQDIFNKNLLKWIGIILGVVLAFVIAAACLYQRKRAAVNPLEALKSRQSKDSTKHFDVNKAIRAHDARMATLGRKYGDDGHLISV</sequence>
<proteinExistence type="predicted"/>
<accession>A0ABN7S5Y8</accession>
<keyword evidence="14" id="KW-1185">Reference proteome</keyword>
<feature type="transmembrane region" description="Helical" evidence="12">
    <location>
        <begin position="149"/>
        <end position="165"/>
    </location>
</feature>
<dbReference type="Pfam" id="PF02628">
    <property type="entry name" value="COX15-CtaA"/>
    <property type="match status" value="1"/>
</dbReference>
<evidence type="ECO:0000313" key="13">
    <source>
        <dbReference type="EMBL" id="CAG5089441.1"/>
    </source>
</evidence>
<dbReference type="PANTHER" id="PTHR23289:SF2">
    <property type="entry name" value="CYTOCHROME C OXIDASE ASSEMBLY PROTEIN COX15 HOMOLOG"/>
    <property type="match status" value="1"/>
</dbReference>
<evidence type="ECO:0000256" key="5">
    <source>
        <dbReference type="ARBA" id="ARBA00022989"/>
    </source>
</evidence>
<evidence type="ECO:0000256" key="7">
    <source>
        <dbReference type="ARBA" id="ARBA00023004"/>
    </source>
</evidence>
<keyword evidence="4" id="KW-0479">Metal-binding</keyword>
<evidence type="ECO:0000256" key="8">
    <source>
        <dbReference type="ARBA" id="ARBA00023133"/>
    </source>
</evidence>
<keyword evidence="3 12" id="KW-0812">Transmembrane</keyword>
<evidence type="ECO:0000313" key="14">
    <source>
        <dbReference type="Proteomes" id="UP001158576"/>
    </source>
</evidence>
<feature type="transmembrane region" description="Helical" evidence="12">
    <location>
        <begin position="298"/>
        <end position="314"/>
    </location>
</feature>
<keyword evidence="9 12" id="KW-0472">Membrane</keyword>
<feature type="transmembrane region" description="Helical" evidence="12">
    <location>
        <begin position="185"/>
        <end position="207"/>
    </location>
</feature>
<evidence type="ECO:0000256" key="9">
    <source>
        <dbReference type="ARBA" id="ARBA00023136"/>
    </source>
</evidence>
<evidence type="ECO:0000256" key="6">
    <source>
        <dbReference type="ARBA" id="ARBA00023002"/>
    </source>
</evidence>
<reference evidence="13 14" key="1">
    <citation type="submission" date="2021-04" db="EMBL/GenBank/DDBJ databases">
        <authorList>
            <person name="Bliznina A."/>
        </authorList>
    </citation>
    <scope>NUCLEOTIDE SEQUENCE [LARGE SCALE GENOMIC DNA]</scope>
</reference>
<feature type="transmembrane region" description="Helical" evidence="12">
    <location>
        <begin position="380"/>
        <end position="402"/>
    </location>
</feature>
<feature type="transmembrane region" description="Helical" evidence="12">
    <location>
        <begin position="234"/>
        <end position="252"/>
    </location>
</feature>
<evidence type="ECO:0000256" key="1">
    <source>
        <dbReference type="ARBA" id="ARBA00001970"/>
    </source>
</evidence>
<feature type="transmembrane region" description="Helical" evidence="12">
    <location>
        <begin position="326"/>
        <end position="349"/>
    </location>
</feature>
<keyword evidence="5 12" id="KW-1133">Transmembrane helix</keyword>
<dbReference type="InterPro" id="IPR023754">
    <property type="entry name" value="HemeA_Synthase_type2"/>
</dbReference>
<evidence type="ECO:0000256" key="10">
    <source>
        <dbReference type="ARBA" id="ARBA00044501"/>
    </source>
</evidence>
<comment type="catalytic activity">
    <reaction evidence="11">
        <text>Fe(II)-heme o + 2 A + H2O = Fe(II)-heme a + 2 AH2</text>
        <dbReference type="Rhea" id="RHEA:63388"/>
        <dbReference type="ChEBI" id="CHEBI:13193"/>
        <dbReference type="ChEBI" id="CHEBI:15377"/>
        <dbReference type="ChEBI" id="CHEBI:17499"/>
        <dbReference type="ChEBI" id="CHEBI:60530"/>
        <dbReference type="ChEBI" id="CHEBI:61715"/>
        <dbReference type="EC" id="1.17.99.9"/>
    </reaction>
    <physiologicalReaction direction="left-to-right" evidence="11">
        <dbReference type="Rhea" id="RHEA:63389"/>
    </physiologicalReaction>
</comment>